<dbReference type="FunFam" id="3.40.50.1970:FF:000003">
    <property type="entry name" value="Alcohol dehydrogenase, iron-containing"/>
    <property type="match status" value="1"/>
</dbReference>
<protein>
    <submittedName>
        <fullName evidence="4">Iron-containing alcohol dehydrogenase</fullName>
    </submittedName>
</protein>
<evidence type="ECO:0000259" key="3">
    <source>
        <dbReference type="Pfam" id="PF25137"/>
    </source>
</evidence>
<dbReference type="InterPro" id="IPR018211">
    <property type="entry name" value="ADH_Fe_CS"/>
</dbReference>
<dbReference type="InterPro" id="IPR001670">
    <property type="entry name" value="ADH_Fe/GldA"/>
</dbReference>
<gene>
    <name evidence="4" type="ORF">EKG35_17165</name>
</gene>
<dbReference type="GO" id="GO:0046872">
    <property type="term" value="F:metal ion binding"/>
    <property type="evidence" value="ECO:0007669"/>
    <property type="project" value="InterPro"/>
</dbReference>
<proteinExistence type="predicted"/>
<comment type="caution">
    <text evidence="4">The sequence shown here is derived from an EMBL/GenBank/DDBJ whole genome shotgun (WGS) entry which is preliminary data.</text>
</comment>
<keyword evidence="5" id="KW-1185">Reference proteome</keyword>
<dbReference type="OrthoDB" id="9815791at2"/>
<dbReference type="InterPro" id="IPR056798">
    <property type="entry name" value="ADH_Fe_C"/>
</dbReference>
<dbReference type="Proteomes" id="UP000276349">
    <property type="component" value="Unassembled WGS sequence"/>
</dbReference>
<organism evidence="4 5">
    <name type="scientific">Lysinibacillus telephonicus</name>
    <dbReference type="NCBI Taxonomy" id="1714840"/>
    <lineage>
        <taxon>Bacteria</taxon>
        <taxon>Bacillati</taxon>
        <taxon>Bacillota</taxon>
        <taxon>Bacilli</taxon>
        <taxon>Bacillales</taxon>
        <taxon>Bacillaceae</taxon>
        <taxon>Lysinibacillus</taxon>
    </lineage>
</organism>
<dbReference type="AlphaFoldDB" id="A0A3S0IX01"/>
<sequence length="385" mass="41887">MTASLSYYSRTKILFGEGVYLNLPSEIEKLIGKEKVLIVTDQGVKMVGILDKIENVLTEKGYTVDTYVDVKPDPSIIQIDEVANIIRENNIKCVIGLGGGSAMDVAKMATLVSGDIHNTMHYALMENPFKTSEVVNIAIPTTSGTGAEVTSTVVFSDTEGRKVWGWDENMAPTLAILDPTFTVNLPIHLTVATTLDALIHAMEAVSGRRSNPIIEALSYQSIRLINENFEKVLSNPHDLEARGNLSLGATLAGLAIEQGGTGLAHCIGHALGTLEKIPHGRAVAISLYKTIDWLVINASESYKTVAQAMDIEWNAEAPLKIAARYKQLVSVGQLDLLVGEGKVGEQQINHFVQIMQDQENQPMLQNSCAVPTIEDLNRFAKSIFN</sequence>
<reference evidence="4 5" key="1">
    <citation type="submission" date="2018-12" db="EMBL/GenBank/DDBJ databases">
        <authorList>
            <person name="Yu L."/>
        </authorList>
    </citation>
    <scope>NUCLEOTIDE SEQUENCE [LARGE SCALE GENOMIC DNA]</scope>
    <source>
        <strain evidence="4 5">S5H2222</strain>
    </source>
</reference>
<evidence type="ECO:0000256" key="1">
    <source>
        <dbReference type="ARBA" id="ARBA00023002"/>
    </source>
</evidence>
<accession>A0A3S0IX01</accession>
<dbReference type="SUPFAM" id="SSF56796">
    <property type="entry name" value="Dehydroquinate synthase-like"/>
    <property type="match status" value="1"/>
</dbReference>
<feature type="domain" description="Fe-containing alcohol dehydrogenase-like C-terminal" evidence="3">
    <location>
        <begin position="190"/>
        <end position="354"/>
    </location>
</feature>
<dbReference type="Gene3D" id="3.40.50.1970">
    <property type="match status" value="1"/>
</dbReference>
<dbReference type="Gene3D" id="1.20.1090.10">
    <property type="entry name" value="Dehydroquinate synthase-like - alpha domain"/>
    <property type="match status" value="1"/>
</dbReference>
<dbReference type="Pfam" id="PF00465">
    <property type="entry name" value="Fe-ADH"/>
    <property type="match status" value="1"/>
</dbReference>
<dbReference type="PANTHER" id="PTHR11496">
    <property type="entry name" value="ALCOHOL DEHYDROGENASE"/>
    <property type="match status" value="1"/>
</dbReference>
<dbReference type="InterPro" id="IPR039697">
    <property type="entry name" value="Alcohol_dehydrogenase_Fe"/>
</dbReference>
<dbReference type="EMBL" id="RXNR01000070">
    <property type="protein sequence ID" value="RTQ88940.1"/>
    <property type="molecule type" value="Genomic_DNA"/>
</dbReference>
<dbReference type="CDD" id="cd14863">
    <property type="entry name" value="Fe-ADH-like"/>
    <property type="match status" value="1"/>
</dbReference>
<name>A0A3S0IX01_9BACI</name>
<evidence type="ECO:0000259" key="2">
    <source>
        <dbReference type="Pfam" id="PF00465"/>
    </source>
</evidence>
<dbReference type="PROSITE" id="PS00913">
    <property type="entry name" value="ADH_IRON_1"/>
    <property type="match status" value="1"/>
</dbReference>
<dbReference type="GO" id="GO:0004022">
    <property type="term" value="F:alcohol dehydrogenase (NAD+) activity"/>
    <property type="evidence" value="ECO:0007669"/>
    <property type="project" value="TreeGrafter"/>
</dbReference>
<evidence type="ECO:0000313" key="4">
    <source>
        <dbReference type="EMBL" id="RTQ88940.1"/>
    </source>
</evidence>
<feature type="domain" description="Alcohol dehydrogenase iron-type/glycerol dehydrogenase GldA" evidence="2">
    <location>
        <begin position="11"/>
        <end position="179"/>
    </location>
</feature>
<dbReference type="PANTHER" id="PTHR11496:SF83">
    <property type="entry name" value="HYDROXYACID-OXOACID TRANSHYDROGENASE, MITOCHONDRIAL"/>
    <property type="match status" value="1"/>
</dbReference>
<dbReference type="RefSeq" id="WP_126295775.1">
    <property type="nucleotide sequence ID" value="NZ_CP155468.1"/>
</dbReference>
<dbReference type="Pfam" id="PF25137">
    <property type="entry name" value="ADH_Fe_C"/>
    <property type="match status" value="1"/>
</dbReference>
<evidence type="ECO:0000313" key="5">
    <source>
        <dbReference type="Proteomes" id="UP000276349"/>
    </source>
</evidence>
<keyword evidence="1" id="KW-0560">Oxidoreductase</keyword>